<keyword evidence="3" id="KW-1185">Reference proteome</keyword>
<evidence type="ECO:0000313" key="3">
    <source>
        <dbReference type="Proteomes" id="UP000198816"/>
    </source>
</evidence>
<dbReference type="EMBL" id="FNNZ01000033">
    <property type="protein sequence ID" value="SDX52485.1"/>
    <property type="molecule type" value="Genomic_DNA"/>
</dbReference>
<accession>A0A1H3CEH2</accession>
<sequence>MSLPALSLPQMSLPEAIAFWIFVIMTVAFFLWVAYLAARK</sequence>
<reference evidence="3" key="1">
    <citation type="submission" date="2016-10" db="EMBL/GenBank/DDBJ databases">
        <authorList>
            <person name="Varghese N."/>
            <person name="Submissions S."/>
        </authorList>
    </citation>
    <scope>NUCLEOTIDE SEQUENCE [LARGE SCALE GENOMIC DNA]</scope>
    <source>
        <strain evidence="3">DSM 217</strain>
    </source>
</reference>
<organism evidence="2 3">
    <name type="scientific">Thiocapsa roseopersicina</name>
    <dbReference type="NCBI Taxonomy" id="1058"/>
    <lineage>
        <taxon>Bacteria</taxon>
        <taxon>Pseudomonadati</taxon>
        <taxon>Pseudomonadota</taxon>
        <taxon>Gammaproteobacteria</taxon>
        <taxon>Chromatiales</taxon>
        <taxon>Chromatiaceae</taxon>
        <taxon>Thiocapsa</taxon>
    </lineage>
</organism>
<gene>
    <name evidence="2" type="ORF">SAMN05421783_13329</name>
</gene>
<evidence type="ECO:0000256" key="1">
    <source>
        <dbReference type="SAM" id="Phobius"/>
    </source>
</evidence>
<keyword evidence="1" id="KW-0812">Transmembrane</keyword>
<keyword evidence="1" id="KW-0472">Membrane</keyword>
<keyword evidence="1" id="KW-1133">Transmembrane helix</keyword>
<proteinExistence type="predicted"/>
<feature type="transmembrane region" description="Helical" evidence="1">
    <location>
        <begin position="17"/>
        <end position="38"/>
    </location>
</feature>
<name>A0A1H3CEH2_THIRO</name>
<dbReference type="Proteomes" id="UP000198816">
    <property type="component" value="Unassembled WGS sequence"/>
</dbReference>
<evidence type="ECO:0000313" key="2">
    <source>
        <dbReference type="EMBL" id="SDX52485.1"/>
    </source>
</evidence>
<dbReference type="STRING" id="1058.SAMN05421783_13329"/>
<dbReference type="RefSeq" id="WP_281241881.1">
    <property type="nucleotide sequence ID" value="NZ_FNNZ01000033.1"/>
</dbReference>
<protein>
    <submittedName>
        <fullName evidence="2">Uncharacterized protein</fullName>
    </submittedName>
</protein>
<dbReference type="AlphaFoldDB" id="A0A1H3CEH2"/>